<name>A0A081NGW8_9GAMM</name>
<sequence>MYQVPVRENVVLLYRENSALSGSHAIFMIPKARIWVNWVWVESGFNHKGVLTKISSLRLRRIGIWYENFIKLFRVWVNSFRMMTTSVFYVRGRTSDARVNKRYRNNQFGKYFCQVSIGAAILGDDLFK</sequence>
<dbReference type="AlphaFoldDB" id="A0A081NGW8"/>
<reference evidence="1 2" key="1">
    <citation type="submission" date="2014-06" db="EMBL/GenBank/DDBJ databases">
        <title>Whole Genome Sequences of Three Symbiotic Endozoicomonas Bacteria.</title>
        <authorList>
            <person name="Neave M.J."/>
            <person name="Apprill A."/>
            <person name="Voolstra C.R."/>
        </authorList>
    </citation>
    <scope>NUCLEOTIDE SEQUENCE [LARGE SCALE GENOMIC DNA]</scope>
    <source>
        <strain evidence="1 2">DSM 25634</strain>
    </source>
</reference>
<dbReference type="EMBL" id="JOKH01000002">
    <property type="protein sequence ID" value="KEQ17691.1"/>
    <property type="molecule type" value="Genomic_DNA"/>
</dbReference>
<protein>
    <submittedName>
        <fullName evidence="1">Uncharacterized protein</fullName>
    </submittedName>
</protein>
<organism evidence="1 2">
    <name type="scientific">Endozoicomonas numazuensis</name>
    <dbReference type="NCBI Taxonomy" id="1137799"/>
    <lineage>
        <taxon>Bacteria</taxon>
        <taxon>Pseudomonadati</taxon>
        <taxon>Pseudomonadota</taxon>
        <taxon>Gammaproteobacteria</taxon>
        <taxon>Oceanospirillales</taxon>
        <taxon>Endozoicomonadaceae</taxon>
        <taxon>Endozoicomonas</taxon>
    </lineage>
</organism>
<accession>A0A081NGW8</accession>
<evidence type="ECO:0000313" key="2">
    <source>
        <dbReference type="Proteomes" id="UP000028073"/>
    </source>
</evidence>
<dbReference type="STRING" id="1137799.GZ78_08330"/>
<evidence type="ECO:0000313" key="1">
    <source>
        <dbReference type="EMBL" id="KEQ17691.1"/>
    </source>
</evidence>
<dbReference type="Proteomes" id="UP000028073">
    <property type="component" value="Unassembled WGS sequence"/>
</dbReference>
<comment type="caution">
    <text evidence="1">The sequence shown here is derived from an EMBL/GenBank/DDBJ whole genome shotgun (WGS) entry which is preliminary data.</text>
</comment>
<proteinExistence type="predicted"/>
<gene>
    <name evidence="1" type="ORF">GZ78_08330</name>
</gene>
<keyword evidence="2" id="KW-1185">Reference proteome</keyword>